<feature type="transmembrane region" description="Helical" evidence="1">
    <location>
        <begin position="136"/>
        <end position="160"/>
    </location>
</feature>
<dbReference type="OrthoDB" id="3039972at2759"/>
<feature type="transmembrane region" description="Helical" evidence="1">
    <location>
        <begin position="252"/>
        <end position="272"/>
    </location>
</feature>
<protein>
    <submittedName>
        <fullName evidence="2">Uncharacterized protein</fullName>
    </submittedName>
</protein>
<evidence type="ECO:0000313" key="3">
    <source>
        <dbReference type="Proteomes" id="UP000297245"/>
    </source>
</evidence>
<keyword evidence="1" id="KW-0472">Membrane</keyword>
<dbReference type="EMBL" id="ML179254">
    <property type="protein sequence ID" value="THU93224.1"/>
    <property type="molecule type" value="Genomic_DNA"/>
</dbReference>
<accession>A0A4S8LUJ2</accession>
<keyword evidence="3" id="KW-1185">Reference proteome</keyword>
<dbReference type="Proteomes" id="UP000297245">
    <property type="component" value="Unassembled WGS sequence"/>
</dbReference>
<keyword evidence="1" id="KW-1133">Transmembrane helix</keyword>
<organism evidence="2 3">
    <name type="scientific">Dendrothele bispora (strain CBS 962.96)</name>
    <dbReference type="NCBI Taxonomy" id="1314807"/>
    <lineage>
        <taxon>Eukaryota</taxon>
        <taxon>Fungi</taxon>
        <taxon>Dikarya</taxon>
        <taxon>Basidiomycota</taxon>
        <taxon>Agaricomycotina</taxon>
        <taxon>Agaricomycetes</taxon>
        <taxon>Agaricomycetidae</taxon>
        <taxon>Agaricales</taxon>
        <taxon>Agaricales incertae sedis</taxon>
        <taxon>Dendrothele</taxon>
    </lineage>
</organism>
<dbReference type="AlphaFoldDB" id="A0A4S8LUJ2"/>
<evidence type="ECO:0000313" key="2">
    <source>
        <dbReference type="EMBL" id="THU93224.1"/>
    </source>
</evidence>
<feature type="transmembrane region" description="Helical" evidence="1">
    <location>
        <begin position="180"/>
        <end position="201"/>
    </location>
</feature>
<feature type="transmembrane region" description="Helical" evidence="1">
    <location>
        <begin position="58"/>
        <end position="77"/>
    </location>
</feature>
<keyword evidence="1" id="KW-0812">Transmembrane</keyword>
<reference evidence="2 3" key="1">
    <citation type="journal article" date="2019" name="Nat. Ecol. Evol.">
        <title>Megaphylogeny resolves global patterns of mushroom evolution.</title>
        <authorList>
            <person name="Varga T."/>
            <person name="Krizsan K."/>
            <person name="Foldi C."/>
            <person name="Dima B."/>
            <person name="Sanchez-Garcia M."/>
            <person name="Sanchez-Ramirez S."/>
            <person name="Szollosi G.J."/>
            <person name="Szarkandi J.G."/>
            <person name="Papp V."/>
            <person name="Albert L."/>
            <person name="Andreopoulos W."/>
            <person name="Angelini C."/>
            <person name="Antonin V."/>
            <person name="Barry K.W."/>
            <person name="Bougher N.L."/>
            <person name="Buchanan P."/>
            <person name="Buyck B."/>
            <person name="Bense V."/>
            <person name="Catcheside P."/>
            <person name="Chovatia M."/>
            <person name="Cooper J."/>
            <person name="Damon W."/>
            <person name="Desjardin D."/>
            <person name="Finy P."/>
            <person name="Geml J."/>
            <person name="Haridas S."/>
            <person name="Hughes K."/>
            <person name="Justo A."/>
            <person name="Karasinski D."/>
            <person name="Kautmanova I."/>
            <person name="Kiss B."/>
            <person name="Kocsube S."/>
            <person name="Kotiranta H."/>
            <person name="LaButti K.M."/>
            <person name="Lechner B.E."/>
            <person name="Liimatainen K."/>
            <person name="Lipzen A."/>
            <person name="Lukacs Z."/>
            <person name="Mihaltcheva S."/>
            <person name="Morgado L.N."/>
            <person name="Niskanen T."/>
            <person name="Noordeloos M.E."/>
            <person name="Ohm R.A."/>
            <person name="Ortiz-Santana B."/>
            <person name="Ovrebo C."/>
            <person name="Racz N."/>
            <person name="Riley R."/>
            <person name="Savchenko A."/>
            <person name="Shiryaev A."/>
            <person name="Soop K."/>
            <person name="Spirin V."/>
            <person name="Szebenyi C."/>
            <person name="Tomsovsky M."/>
            <person name="Tulloss R.E."/>
            <person name="Uehling J."/>
            <person name="Grigoriev I.V."/>
            <person name="Vagvolgyi C."/>
            <person name="Papp T."/>
            <person name="Martin F.M."/>
            <person name="Miettinen O."/>
            <person name="Hibbett D.S."/>
            <person name="Nagy L.G."/>
        </authorList>
    </citation>
    <scope>NUCLEOTIDE SEQUENCE [LARGE SCALE GENOMIC DNA]</scope>
    <source>
        <strain evidence="2 3">CBS 962.96</strain>
    </source>
</reference>
<proteinExistence type="predicted"/>
<gene>
    <name evidence="2" type="ORF">K435DRAFT_967402</name>
</gene>
<sequence>MAIARSSDALSLLRPFIIESSVSLTVDAVLYGIYAILYILCISVLIKHRSKSHLRFHLITVTILFGLATAGIVLDILNKINVILLNLGMKGLTSQPFKFGLGTSTTIVFIFALANSTADAVLVFRLYIIWGSRKSVVFVPAIIAILDNCAFVSAMILAIVGTYQNREDLIFIAANLENAFLLANAGINALFTLLIAGRIYWIRREVRALIGHESVKQNYRAIAIICIESGVLYPLALLTFFLVANLHKKGPFPSLIGFLIQAVGISPTLIIVRAGMGVSTDSVDSTIATLQPYLASNGPDPPRGPGNQWKRVQAPQWDDLESFAAASPRDLISNRGSGSVMNGRSMIDVISVGERKFERGSGVKYTLFD</sequence>
<feature type="transmembrane region" description="Helical" evidence="1">
    <location>
        <begin position="97"/>
        <end position="124"/>
    </location>
</feature>
<feature type="transmembrane region" description="Helical" evidence="1">
    <location>
        <begin position="222"/>
        <end position="246"/>
    </location>
</feature>
<name>A0A4S8LUJ2_DENBC</name>
<evidence type="ECO:0000256" key="1">
    <source>
        <dbReference type="SAM" id="Phobius"/>
    </source>
</evidence>
<feature type="transmembrane region" description="Helical" evidence="1">
    <location>
        <begin position="28"/>
        <end position="46"/>
    </location>
</feature>